<evidence type="ECO:0008006" key="4">
    <source>
        <dbReference type="Google" id="ProtNLM"/>
    </source>
</evidence>
<keyword evidence="1" id="KW-0472">Membrane</keyword>
<dbReference type="AlphaFoldDB" id="A0A813EKP7"/>
<organism evidence="2 3">
    <name type="scientific">Polarella glacialis</name>
    <name type="common">Dinoflagellate</name>
    <dbReference type="NCBI Taxonomy" id="89957"/>
    <lineage>
        <taxon>Eukaryota</taxon>
        <taxon>Sar</taxon>
        <taxon>Alveolata</taxon>
        <taxon>Dinophyceae</taxon>
        <taxon>Suessiales</taxon>
        <taxon>Suessiaceae</taxon>
        <taxon>Polarella</taxon>
    </lineage>
</organism>
<name>A0A813EKP7_POLGL</name>
<proteinExistence type="predicted"/>
<keyword evidence="1" id="KW-1133">Transmembrane helix</keyword>
<protein>
    <recommendedName>
        <fullName evidence="4">Transmembrane protein</fullName>
    </recommendedName>
</protein>
<reference evidence="2" key="1">
    <citation type="submission" date="2021-02" db="EMBL/GenBank/DDBJ databases">
        <authorList>
            <person name="Dougan E. K."/>
            <person name="Rhodes N."/>
            <person name="Thang M."/>
            <person name="Chan C."/>
        </authorList>
    </citation>
    <scope>NUCLEOTIDE SEQUENCE</scope>
</reference>
<sequence>MRRLSIATFLFVLSSIFPMPSYRGLRLLLLIQIVDIVVIRVVVLGFVVVVSFVVVVVVGGGMVVVVVAVVVVIIVVVDVVGEFVIIFTLATVGVLWCLFSLC</sequence>
<feature type="transmembrane region" description="Helical" evidence="1">
    <location>
        <begin position="28"/>
        <end position="49"/>
    </location>
</feature>
<accession>A0A813EKP7</accession>
<evidence type="ECO:0000313" key="3">
    <source>
        <dbReference type="Proteomes" id="UP000654075"/>
    </source>
</evidence>
<comment type="caution">
    <text evidence="2">The sequence shown here is derived from an EMBL/GenBank/DDBJ whole genome shotgun (WGS) entry which is preliminary data.</text>
</comment>
<evidence type="ECO:0000256" key="1">
    <source>
        <dbReference type="SAM" id="Phobius"/>
    </source>
</evidence>
<dbReference type="EMBL" id="CAJNNV010013194">
    <property type="protein sequence ID" value="CAE8601470.1"/>
    <property type="molecule type" value="Genomic_DNA"/>
</dbReference>
<keyword evidence="3" id="KW-1185">Reference proteome</keyword>
<dbReference type="Proteomes" id="UP000654075">
    <property type="component" value="Unassembled WGS sequence"/>
</dbReference>
<keyword evidence="1" id="KW-0812">Transmembrane</keyword>
<evidence type="ECO:0000313" key="2">
    <source>
        <dbReference type="EMBL" id="CAE8601470.1"/>
    </source>
</evidence>
<gene>
    <name evidence="2" type="ORF">PGLA1383_LOCUS19763</name>
</gene>
<feature type="transmembrane region" description="Helical" evidence="1">
    <location>
        <begin position="83"/>
        <end position="101"/>
    </location>
</feature>
<feature type="transmembrane region" description="Helical" evidence="1">
    <location>
        <begin position="56"/>
        <end position="77"/>
    </location>
</feature>